<reference evidence="2 3" key="1">
    <citation type="submission" date="2020-02" db="EMBL/GenBank/DDBJ databases">
        <title>Sequencing the genomes of 1000 actinobacteria strains.</title>
        <authorList>
            <person name="Klenk H.-P."/>
        </authorList>
    </citation>
    <scope>NUCLEOTIDE SEQUENCE [LARGE SCALE GENOMIC DNA]</scope>
    <source>
        <strain evidence="2 3">DSM 19609</strain>
    </source>
</reference>
<organism evidence="2 3">
    <name type="scientific">Brooklawnia cerclae</name>
    <dbReference type="NCBI Taxonomy" id="349934"/>
    <lineage>
        <taxon>Bacteria</taxon>
        <taxon>Bacillati</taxon>
        <taxon>Actinomycetota</taxon>
        <taxon>Actinomycetes</taxon>
        <taxon>Propionibacteriales</taxon>
        <taxon>Propionibacteriaceae</taxon>
        <taxon>Brooklawnia</taxon>
    </lineage>
</organism>
<protein>
    <submittedName>
        <fullName evidence="2">Restriction endonuclease</fullName>
    </submittedName>
</protein>
<accession>A0ABX0SG84</accession>
<proteinExistence type="predicted"/>
<dbReference type="RefSeq" id="WP_167164262.1">
    <property type="nucleotide sequence ID" value="NZ_BAAAOO010000017.1"/>
</dbReference>
<dbReference type="GO" id="GO:0004519">
    <property type="term" value="F:endonuclease activity"/>
    <property type="evidence" value="ECO:0007669"/>
    <property type="project" value="UniProtKB-KW"/>
</dbReference>
<keyword evidence="2" id="KW-0255">Endonuclease</keyword>
<evidence type="ECO:0000313" key="2">
    <source>
        <dbReference type="EMBL" id="NIH55702.1"/>
    </source>
</evidence>
<gene>
    <name evidence="2" type="ORF">FB473_000347</name>
</gene>
<dbReference type="EMBL" id="JAAMOZ010000001">
    <property type="protein sequence ID" value="NIH55702.1"/>
    <property type="molecule type" value="Genomic_DNA"/>
</dbReference>
<keyword evidence="2" id="KW-0540">Nuclease</keyword>
<keyword evidence="2" id="KW-0378">Hydrolase</keyword>
<evidence type="ECO:0000313" key="3">
    <source>
        <dbReference type="Proteomes" id="UP000749311"/>
    </source>
</evidence>
<feature type="domain" description="HNH nuclease" evidence="1">
    <location>
        <begin position="188"/>
        <end position="237"/>
    </location>
</feature>
<keyword evidence="3" id="KW-1185">Reference proteome</keyword>
<dbReference type="Proteomes" id="UP000749311">
    <property type="component" value="Unassembled WGS sequence"/>
</dbReference>
<evidence type="ECO:0000259" key="1">
    <source>
        <dbReference type="Pfam" id="PF13391"/>
    </source>
</evidence>
<sequence>MESRIERELRDRIIAWVLQRAEANGGFIERSELADFHLDGDRLPLIDRGRGIRNPTGFRSTLSVVQTVGGPYDDIESDDGLIHYRYRAGDIDKGDNAKLREAAVTGQPLILFRKEEKNIYTPVAPVFVIADDPASGYVTIALDESFRLLGSGNDLTEPQRQYARRLATQRLHQPAFRTRVMLAYETHCAICHLAHGSLLDAAHIVPDSAPGGAPTVSNGLALCKIHHASYDQDLLGITPDYEVRINADLLAERDGPMLTHGLQEMHGRKLTIPRRKADAPDRDRLAWRWTQFASTGH</sequence>
<dbReference type="InterPro" id="IPR003615">
    <property type="entry name" value="HNH_nuc"/>
</dbReference>
<dbReference type="Pfam" id="PF13391">
    <property type="entry name" value="HNH_2"/>
    <property type="match status" value="1"/>
</dbReference>
<name>A0ABX0SG84_9ACTN</name>
<comment type="caution">
    <text evidence="2">The sequence shown here is derived from an EMBL/GenBank/DDBJ whole genome shotgun (WGS) entry which is preliminary data.</text>
</comment>